<dbReference type="GO" id="GO:0000785">
    <property type="term" value="C:chromatin"/>
    <property type="evidence" value="ECO:0007669"/>
    <property type="project" value="TreeGrafter"/>
</dbReference>
<dbReference type="PROSITE" id="PS50013">
    <property type="entry name" value="CHROMO_2"/>
    <property type="match status" value="1"/>
</dbReference>
<dbReference type="Ensembl" id="ENSSRHT00000004847.1">
    <property type="protein sequence ID" value="ENSSRHP00000004678.1"/>
    <property type="gene ID" value="ENSSRHG00000003053.1"/>
</dbReference>
<keyword evidence="6" id="KW-1133">Transmembrane helix</keyword>
<sequence>MELSAAGDRVFAAEAIMKRRIRKGRMEYLVKWKGWAIKYSTWEPEENILDERLVAAFEQNACMYFKTKKKEEVQPDILVNGEKLQIVPDFKYLGVILDSHLTLEMHVQKTVCAVTPQLRNFTFKRSQLSIEAAKGFFAFFDLLSFYLLYYFMVTSRKIYY</sequence>
<dbReference type="SMART" id="SM00298">
    <property type="entry name" value="CHROMO"/>
    <property type="match status" value="1"/>
</dbReference>
<dbReference type="SUPFAM" id="SSF54160">
    <property type="entry name" value="Chromo domain-like"/>
    <property type="match status" value="1"/>
</dbReference>
<evidence type="ECO:0000256" key="2">
    <source>
        <dbReference type="ARBA" id="ARBA00022491"/>
    </source>
</evidence>
<dbReference type="Proteomes" id="UP000472270">
    <property type="component" value="Unassembled WGS sequence"/>
</dbReference>
<dbReference type="InterPro" id="IPR000953">
    <property type="entry name" value="Chromo/chromo_shadow_dom"/>
</dbReference>
<dbReference type="PROSITE" id="PS00598">
    <property type="entry name" value="CHROMO_1"/>
    <property type="match status" value="1"/>
</dbReference>
<dbReference type="InterPro" id="IPR017984">
    <property type="entry name" value="Chromo_dom_subgr"/>
</dbReference>
<keyword evidence="6" id="KW-0812">Transmembrane</keyword>
<keyword evidence="6" id="KW-0472">Membrane</keyword>
<gene>
    <name evidence="8" type="primary">LOC107710048</name>
</gene>
<evidence type="ECO:0000259" key="7">
    <source>
        <dbReference type="PROSITE" id="PS50013"/>
    </source>
</evidence>
<protein>
    <submittedName>
        <fullName evidence="8">Chromobox protein homolog 6-like</fullName>
    </submittedName>
</protein>
<comment type="subcellular location">
    <subcellularLocation>
        <location evidence="1">Nucleus</location>
    </subcellularLocation>
</comment>
<dbReference type="Pfam" id="PF00385">
    <property type="entry name" value="Chromo"/>
    <property type="match status" value="1"/>
</dbReference>
<dbReference type="GO" id="GO:0003682">
    <property type="term" value="F:chromatin binding"/>
    <property type="evidence" value="ECO:0007669"/>
    <property type="project" value="TreeGrafter"/>
</dbReference>
<keyword evidence="5" id="KW-0539">Nucleus</keyword>
<feature type="domain" description="Chromo" evidence="7">
    <location>
        <begin position="11"/>
        <end position="69"/>
    </location>
</feature>
<dbReference type="FunFam" id="2.40.50.40:FF:000006">
    <property type="entry name" value="Chromobox protein homolog 7"/>
    <property type="match status" value="1"/>
</dbReference>
<dbReference type="GO" id="GO:0035102">
    <property type="term" value="C:PRC1 complex"/>
    <property type="evidence" value="ECO:0007669"/>
    <property type="project" value="TreeGrafter"/>
</dbReference>
<keyword evidence="3" id="KW-0805">Transcription regulation</keyword>
<dbReference type="InterPro" id="IPR023780">
    <property type="entry name" value="Chromo_domain"/>
</dbReference>
<dbReference type="InterPro" id="IPR016197">
    <property type="entry name" value="Chromo-like_dom_sf"/>
</dbReference>
<dbReference type="PRINTS" id="PR00504">
    <property type="entry name" value="CHROMODOMAIN"/>
</dbReference>
<keyword evidence="2" id="KW-0678">Repressor</keyword>
<name>A0A673FP01_9TELE</name>
<keyword evidence="4" id="KW-0804">Transcription</keyword>
<evidence type="ECO:0000256" key="3">
    <source>
        <dbReference type="ARBA" id="ARBA00023015"/>
    </source>
</evidence>
<feature type="transmembrane region" description="Helical" evidence="6">
    <location>
        <begin position="132"/>
        <end position="152"/>
    </location>
</feature>
<reference evidence="8" key="1">
    <citation type="submission" date="2025-08" db="UniProtKB">
        <authorList>
            <consortium name="Ensembl"/>
        </authorList>
    </citation>
    <scope>IDENTIFICATION</scope>
</reference>
<organism evidence="8 9">
    <name type="scientific">Sinocyclocheilus rhinocerous</name>
    <dbReference type="NCBI Taxonomy" id="307959"/>
    <lineage>
        <taxon>Eukaryota</taxon>
        <taxon>Metazoa</taxon>
        <taxon>Chordata</taxon>
        <taxon>Craniata</taxon>
        <taxon>Vertebrata</taxon>
        <taxon>Euteleostomi</taxon>
        <taxon>Actinopterygii</taxon>
        <taxon>Neopterygii</taxon>
        <taxon>Teleostei</taxon>
        <taxon>Ostariophysi</taxon>
        <taxon>Cypriniformes</taxon>
        <taxon>Cyprinidae</taxon>
        <taxon>Cyprininae</taxon>
        <taxon>Sinocyclocheilus</taxon>
    </lineage>
</organism>
<dbReference type="PANTHER" id="PTHR46389">
    <property type="entry name" value="POLYCOMB GROUP PROTEIN PC"/>
    <property type="match status" value="1"/>
</dbReference>
<dbReference type="AlphaFoldDB" id="A0A673FP01"/>
<evidence type="ECO:0000256" key="4">
    <source>
        <dbReference type="ARBA" id="ARBA00023163"/>
    </source>
</evidence>
<keyword evidence="9" id="KW-1185">Reference proteome</keyword>
<dbReference type="Gene3D" id="2.40.50.40">
    <property type="match status" value="1"/>
</dbReference>
<dbReference type="GO" id="GO:0000122">
    <property type="term" value="P:negative regulation of transcription by RNA polymerase II"/>
    <property type="evidence" value="ECO:0007669"/>
    <property type="project" value="TreeGrafter"/>
</dbReference>
<evidence type="ECO:0000313" key="8">
    <source>
        <dbReference type="Ensembl" id="ENSSRHP00000004678.1"/>
    </source>
</evidence>
<dbReference type="CDD" id="cd18648">
    <property type="entry name" value="CD_Cbx6"/>
    <property type="match status" value="1"/>
</dbReference>
<proteinExistence type="predicted"/>
<dbReference type="PANTHER" id="PTHR46389:SF4">
    <property type="entry name" value="CHROMOBOX PROTEIN HOMOLOG 6"/>
    <property type="match status" value="1"/>
</dbReference>
<dbReference type="InterPro" id="IPR023779">
    <property type="entry name" value="Chromodomain_CS"/>
</dbReference>
<dbReference type="InterPro" id="IPR052458">
    <property type="entry name" value="PcG_PRC1-like_component"/>
</dbReference>
<evidence type="ECO:0000256" key="1">
    <source>
        <dbReference type="ARBA" id="ARBA00004123"/>
    </source>
</evidence>
<evidence type="ECO:0000313" key="9">
    <source>
        <dbReference type="Proteomes" id="UP000472270"/>
    </source>
</evidence>
<evidence type="ECO:0000256" key="6">
    <source>
        <dbReference type="SAM" id="Phobius"/>
    </source>
</evidence>
<reference evidence="8" key="2">
    <citation type="submission" date="2025-09" db="UniProtKB">
        <authorList>
            <consortium name="Ensembl"/>
        </authorList>
    </citation>
    <scope>IDENTIFICATION</scope>
</reference>
<accession>A0A673FP01</accession>
<evidence type="ECO:0000256" key="5">
    <source>
        <dbReference type="ARBA" id="ARBA00023242"/>
    </source>
</evidence>